<dbReference type="EMBL" id="GIKN01005492">
    <property type="protein sequence ID" value="NIE47765.1"/>
    <property type="molecule type" value="Transcribed_RNA"/>
</dbReference>
<name>A0A6G5A9U2_RHIMP</name>
<dbReference type="InterPro" id="IPR005135">
    <property type="entry name" value="Endo/exonuclease/phosphatase"/>
</dbReference>
<dbReference type="GO" id="GO:0003824">
    <property type="term" value="F:catalytic activity"/>
    <property type="evidence" value="ECO:0007669"/>
    <property type="project" value="InterPro"/>
</dbReference>
<dbReference type="OrthoDB" id="6502419at2759"/>
<feature type="domain" description="Endonuclease/exonuclease/phosphatase" evidence="1">
    <location>
        <begin position="76"/>
        <end position="190"/>
    </location>
</feature>
<evidence type="ECO:0000259" key="1">
    <source>
        <dbReference type="Pfam" id="PF14529"/>
    </source>
</evidence>
<evidence type="ECO:0000313" key="2">
    <source>
        <dbReference type="EMBL" id="NIE47765.1"/>
    </source>
</evidence>
<proteinExistence type="predicted"/>
<dbReference type="PANTHER" id="PTHR33273:SF4">
    <property type="entry name" value="ENDONUCLEASE_EXONUCLEASE_PHOSPHATASE DOMAIN-CONTAINING PROTEIN"/>
    <property type="match status" value="1"/>
</dbReference>
<dbReference type="AlphaFoldDB" id="A0A6G5A9U2"/>
<organism evidence="2">
    <name type="scientific">Rhipicephalus microplus</name>
    <name type="common">Cattle tick</name>
    <name type="synonym">Boophilus microplus</name>
    <dbReference type="NCBI Taxonomy" id="6941"/>
    <lineage>
        <taxon>Eukaryota</taxon>
        <taxon>Metazoa</taxon>
        <taxon>Ecdysozoa</taxon>
        <taxon>Arthropoda</taxon>
        <taxon>Chelicerata</taxon>
        <taxon>Arachnida</taxon>
        <taxon>Acari</taxon>
        <taxon>Parasitiformes</taxon>
        <taxon>Ixodida</taxon>
        <taxon>Ixodoidea</taxon>
        <taxon>Ixodidae</taxon>
        <taxon>Rhipicephalinae</taxon>
        <taxon>Rhipicephalus</taxon>
        <taxon>Boophilus</taxon>
    </lineage>
</organism>
<sequence>MQPRPPAVIALQEVGIRPSMQSYDTHGKAVNNNNEWRVATLVHKSITAIQHKPIEGIEIPHIITEILYKEKKKKSIFILNIYSPPRQRKATFDKLFEDSAKLAKQNTLIVVGDFNAKNPSWGFLTQDAKGRNIAQQIEITGMTLLTDPAMPTRLGNSNSRDTTPDLTMCKNCQEVEWHNTLENLGSDHYILCTTIHTGQIRKRLALPKY</sequence>
<dbReference type="InterPro" id="IPR036691">
    <property type="entry name" value="Endo/exonu/phosph_ase_sf"/>
</dbReference>
<dbReference type="Pfam" id="PF14529">
    <property type="entry name" value="Exo_endo_phos_2"/>
    <property type="match status" value="1"/>
</dbReference>
<dbReference type="Gene3D" id="3.60.10.10">
    <property type="entry name" value="Endonuclease/exonuclease/phosphatase"/>
    <property type="match status" value="1"/>
</dbReference>
<reference evidence="2" key="1">
    <citation type="submission" date="2020-03" db="EMBL/GenBank/DDBJ databases">
        <title>A transcriptome and proteome of the tick Rhipicephalus microplus shaped by the genetic composition of its hosts and developmental stage.</title>
        <authorList>
            <person name="Garcia G.R."/>
            <person name="Ribeiro J.M.C."/>
            <person name="Maruyama S.R."/>
            <person name="Gardinasse L.G."/>
            <person name="Nelson K."/>
            <person name="Ferreira B.R."/>
            <person name="Andrade T.G."/>
            <person name="Santos I.K.F.M."/>
        </authorList>
    </citation>
    <scope>NUCLEOTIDE SEQUENCE</scope>
    <source>
        <strain evidence="2">NSGR</strain>
        <tissue evidence="2">Salivary glands</tissue>
    </source>
</reference>
<dbReference type="PANTHER" id="PTHR33273">
    <property type="entry name" value="DOMAIN-CONTAINING PROTEIN, PUTATIVE-RELATED"/>
    <property type="match status" value="1"/>
</dbReference>
<protein>
    <submittedName>
        <fullName evidence="2">Putative tick transposon</fullName>
    </submittedName>
</protein>
<dbReference type="VEuPathDB" id="VectorBase:LOC119179191"/>
<accession>A0A6G5A9U2</accession>
<dbReference type="SUPFAM" id="SSF56219">
    <property type="entry name" value="DNase I-like"/>
    <property type="match status" value="1"/>
</dbReference>